<dbReference type="EMBL" id="JAIWYP010000002">
    <property type="protein sequence ID" value="KAH3871150.1"/>
    <property type="molecule type" value="Genomic_DNA"/>
</dbReference>
<organism evidence="1 2">
    <name type="scientific">Dreissena polymorpha</name>
    <name type="common">Zebra mussel</name>
    <name type="synonym">Mytilus polymorpha</name>
    <dbReference type="NCBI Taxonomy" id="45954"/>
    <lineage>
        <taxon>Eukaryota</taxon>
        <taxon>Metazoa</taxon>
        <taxon>Spiralia</taxon>
        <taxon>Lophotrochozoa</taxon>
        <taxon>Mollusca</taxon>
        <taxon>Bivalvia</taxon>
        <taxon>Autobranchia</taxon>
        <taxon>Heteroconchia</taxon>
        <taxon>Euheterodonta</taxon>
        <taxon>Imparidentia</taxon>
        <taxon>Neoheterodontei</taxon>
        <taxon>Myida</taxon>
        <taxon>Dreissenoidea</taxon>
        <taxon>Dreissenidae</taxon>
        <taxon>Dreissena</taxon>
    </lineage>
</organism>
<dbReference type="AlphaFoldDB" id="A0A9D4M7G2"/>
<name>A0A9D4M7G2_DREPO</name>
<evidence type="ECO:0000313" key="2">
    <source>
        <dbReference type="Proteomes" id="UP000828390"/>
    </source>
</evidence>
<accession>A0A9D4M7G2</accession>
<proteinExistence type="predicted"/>
<evidence type="ECO:0000313" key="1">
    <source>
        <dbReference type="EMBL" id="KAH3871150.1"/>
    </source>
</evidence>
<gene>
    <name evidence="1" type="ORF">DPMN_034344</name>
</gene>
<reference evidence="1" key="1">
    <citation type="journal article" date="2019" name="bioRxiv">
        <title>The Genome of the Zebra Mussel, Dreissena polymorpha: A Resource for Invasive Species Research.</title>
        <authorList>
            <person name="McCartney M.A."/>
            <person name="Auch B."/>
            <person name="Kono T."/>
            <person name="Mallez S."/>
            <person name="Zhang Y."/>
            <person name="Obille A."/>
            <person name="Becker A."/>
            <person name="Abrahante J.E."/>
            <person name="Garbe J."/>
            <person name="Badalamenti J.P."/>
            <person name="Herman A."/>
            <person name="Mangelson H."/>
            <person name="Liachko I."/>
            <person name="Sullivan S."/>
            <person name="Sone E.D."/>
            <person name="Koren S."/>
            <person name="Silverstein K.A.T."/>
            <person name="Beckman K.B."/>
            <person name="Gohl D.M."/>
        </authorList>
    </citation>
    <scope>NUCLEOTIDE SEQUENCE</scope>
    <source>
        <strain evidence="1">Duluth1</strain>
        <tissue evidence="1">Whole animal</tissue>
    </source>
</reference>
<comment type="caution">
    <text evidence="1">The sequence shown here is derived from an EMBL/GenBank/DDBJ whole genome shotgun (WGS) entry which is preliminary data.</text>
</comment>
<keyword evidence="2" id="KW-1185">Reference proteome</keyword>
<sequence>MDSLDDLNDEALLEKIHVAIRTSELKSVHRVASLDLKEDQLQDMLYAYVQQYQNMCLYQPDSVSKIGVTLIRGRQPTGAKILRDYSLSKVRCLWLLLVLTRTVLSILYALKICDKVKTYIMLQIIVTIKLKLL</sequence>
<reference evidence="1" key="2">
    <citation type="submission" date="2020-11" db="EMBL/GenBank/DDBJ databases">
        <authorList>
            <person name="McCartney M.A."/>
            <person name="Auch B."/>
            <person name="Kono T."/>
            <person name="Mallez S."/>
            <person name="Becker A."/>
            <person name="Gohl D.M."/>
            <person name="Silverstein K.A.T."/>
            <person name="Koren S."/>
            <person name="Bechman K.B."/>
            <person name="Herman A."/>
            <person name="Abrahante J.E."/>
            <person name="Garbe J."/>
        </authorList>
    </citation>
    <scope>NUCLEOTIDE SEQUENCE</scope>
    <source>
        <strain evidence="1">Duluth1</strain>
        <tissue evidence="1">Whole animal</tissue>
    </source>
</reference>
<dbReference type="Proteomes" id="UP000828390">
    <property type="component" value="Unassembled WGS sequence"/>
</dbReference>
<protein>
    <submittedName>
        <fullName evidence="1">Uncharacterized protein</fullName>
    </submittedName>
</protein>